<comment type="caution">
    <text evidence="3">The sequence shown here is derived from an EMBL/GenBank/DDBJ whole genome shotgun (WGS) entry which is preliminary data.</text>
</comment>
<dbReference type="InterPro" id="IPR004929">
    <property type="entry name" value="I-spanin"/>
</dbReference>
<name>A0A0S8K083_UNCW3</name>
<evidence type="ECO:0008006" key="5">
    <source>
        <dbReference type="Google" id="ProtNLM"/>
    </source>
</evidence>
<reference evidence="3 4" key="1">
    <citation type="journal article" date="2015" name="Microbiome">
        <title>Genomic resolution of linkages in carbon, nitrogen, and sulfur cycling among widespread estuary sediment bacteria.</title>
        <authorList>
            <person name="Baker B.J."/>
            <person name="Lazar C.S."/>
            <person name="Teske A.P."/>
            <person name="Dick G.J."/>
        </authorList>
    </citation>
    <scope>NUCLEOTIDE SEQUENCE [LARGE SCALE GENOMIC DNA]</scope>
    <source>
        <strain evidence="3">SM1_77</strain>
    </source>
</reference>
<organism evidence="3 4">
    <name type="scientific">candidate division WOR_3 bacterium SM1_77</name>
    <dbReference type="NCBI Taxonomy" id="1703778"/>
    <lineage>
        <taxon>Bacteria</taxon>
        <taxon>Bacteria division WOR-3</taxon>
    </lineage>
</organism>
<dbReference type="GO" id="GO:0044659">
    <property type="term" value="P:viral release from host cell by cytolysis"/>
    <property type="evidence" value="ECO:0007669"/>
    <property type="project" value="InterPro"/>
</dbReference>
<dbReference type="AlphaFoldDB" id="A0A0S8K083"/>
<keyword evidence="2" id="KW-1133">Transmembrane helix</keyword>
<accession>A0A0S8K083</accession>
<sequence>MLKLIEGYAWIIKLVLLGALFAGGWWLGDSLKQGEWDAARVKELAEFNRAIEDANAKVLAAERASAEKASQVSAKYQKKLQEKDREKAAAIADAESRGLWVNVSSGSPGTEVPGTTACTCGSNGETRARLSEKTSRDLIALLNEADRAVEQLNACQDMLQKERNK</sequence>
<feature type="transmembrane region" description="Helical" evidence="2">
    <location>
        <begin position="7"/>
        <end position="27"/>
    </location>
</feature>
<proteinExistence type="predicted"/>
<gene>
    <name evidence="3" type="ORF">AMJ74_01405</name>
</gene>
<keyword evidence="1" id="KW-0175">Coiled coil</keyword>
<dbReference type="EMBL" id="LJVE01000014">
    <property type="protein sequence ID" value="KPL15446.1"/>
    <property type="molecule type" value="Genomic_DNA"/>
</dbReference>
<evidence type="ECO:0000313" key="4">
    <source>
        <dbReference type="Proteomes" id="UP000050975"/>
    </source>
</evidence>
<keyword evidence="2" id="KW-0472">Membrane</keyword>
<dbReference type="Proteomes" id="UP000050975">
    <property type="component" value="Unassembled WGS sequence"/>
</dbReference>
<protein>
    <recommendedName>
        <fullName evidence="5">Lysis protein</fullName>
    </recommendedName>
</protein>
<evidence type="ECO:0000256" key="2">
    <source>
        <dbReference type="SAM" id="Phobius"/>
    </source>
</evidence>
<evidence type="ECO:0000313" key="3">
    <source>
        <dbReference type="EMBL" id="KPL15446.1"/>
    </source>
</evidence>
<feature type="coiled-coil region" evidence="1">
    <location>
        <begin position="44"/>
        <end position="86"/>
    </location>
</feature>
<keyword evidence="2" id="KW-0812">Transmembrane</keyword>
<dbReference type="Pfam" id="PF03245">
    <property type="entry name" value="Phage_lysis"/>
    <property type="match status" value="1"/>
</dbReference>
<evidence type="ECO:0000256" key="1">
    <source>
        <dbReference type="SAM" id="Coils"/>
    </source>
</evidence>